<proteinExistence type="predicted"/>
<dbReference type="AlphaFoldDB" id="A0A4U5LVM9"/>
<organism evidence="1 2">
    <name type="scientific">Steinernema carpocapsae</name>
    <name type="common">Entomopathogenic nematode</name>
    <dbReference type="NCBI Taxonomy" id="34508"/>
    <lineage>
        <taxon>Eukaryota</taxon>
        <taxon>Metazoa</taxon>
        <taxon>Ecdysozoa</taxon>
        <taxon>Nematoda</taxon>
        <taxon>Chromadorea</taxon>
        <taxon>Rhabditida</taxon>
        <taxon>Tylenchina</taxon>
        <taxon>Panagrolaimomorpha</taxon>
        <taxon>Strongyloidoidea</taxon>
        <taxon>Steinernematidae</taxon>
        <taxon>Steinernema</taxon>
    </lineage>
</organism>
<gene>
    <name evidence="1" type="ORF">L596_027488</name>
</gene>
<comment type="caution">
    <text evidence="1">The sequence shown here is derived from an EMBL/GenBank/DDBJ whole genome shotgun (WGS) entry which is preliminary data.</text>
</comment>
<dbReference type="EMBL" id="AZBU02000011">
    <property type="protein sequence ID" value="TKR60202.1"/>
    <property type="molecule type" value="Genomic_DNA"/>
</dbReference>
<name>A0A4U5LVM9_STECR</name>
<reference evidence="1 2" key="2">
    <citation type="journal article" date="2019" name="G3 (Bethesda)">
        <title>Hybrid Assembly of the Genome of the Entomopathogenic Nematode Steinernema carpocapsae Identifies the X-Chromosome.</title>
        <authorList>
            <person name="Serra L."/>
            <person name="Macchietto M."/>
            <person name="Macias-Munoz A."/>
            <person name="McGill C.J."/>
            <person name="Rodriguez I.M."/>
            <person name="Rodriguez B."/>
            <person name="Murad R."/>
            <person name="Mortazavi A."/>
        </authorList>
    </citation>
    <scope>NUCLEOTIDE SEQUENCE [LARGE SCALE GENOMIC DNA]</scope>
    <source>
        <strain evidence="1 2">ALL</strain>
    </source>
</reference>
<evidence type="ECO:0000313" key="2">
    <source>
        <dbReference type="Proteomes" id="UP000298663"/>
    </source>
</evidence>
<dbReference type="Proteomes" id="UP000298663">
    <property type="component" value="Unassembled WGS sequence"/>
</dbReference>
<reference evidence="1 2" key="1">
    <citation type="journal article" date="2015" name="Genome Biol.">
        <title>Comparative genomics of Steinernema reveals deeply conserved gene regulatory networks.</title>
        <authorList>
            <person name="Dillman A.R."/>
            <person name="Macchietto M."/>
            <person name="Porter C.F."/>
            <person name="Rogers A."/>
            <person name="Williams B."/>
            <person name="Antoshechkin I."/>
            <person name="Lee M.M."/>
            <person name="Goodwin Z."/>
            <person name="Lu X."/>
            <person name="Lewis E.E."/>
            <person name="Goodrich-Blair H."/>
            <person name="Stock S.P."/>
            <person name="Adams B.J."/>
            <person name="Sternberg P.W."/>
            <person name="Mortazavi A."/>
        </authorList>
    </citation>
    <scope>NUCLEOTIDE SEQUENCE [LARGE SCALE GENOMIC DNA]</scope>
    <source>
        <strain evidence="1 2">ALL</strain>
    </source>
</reference>
<keyword evidence="2" id="KW-1185">Reference proteome</keyword>
<evidence type="ECO:0000313" key="1">
    <source>
        <dbReference type="EMBL" id="TKR60202.1"/>
    </source>
</evidence>
<accession>A0A4U5LVM9</accession>
<sequence length="70" mass="7659">MASSLQLCRGELEWKLESRAQSASFRLFCLLSSGVKGYPNSINLTLKRHKSCASCGSTPAIKTSESESEF</sequence>
<protein>
    <submittedName>
        <fullName evidence="1">Uncharacterized protein</fullName>
    </submittedName>
</protein>